<dbReference type="PANTHER" id="PTHR33269:SF17">
    <property type="entry name" value="NADH-UBIQUINONE OXIDOREDUCTASE CHAIN 6"/>
    <property type="match status" value="1"/>
</dbReference>
<reference evidence="3 4" key="2">
    <citation type="submission" date="2024-09" db="EMBL/GenBank/DDBJ databases">
        <title>Draft genome sequence of Candidatus Magnetaquicoccaceae bacterium FCR-1.</title>
        <authorList>
            <person name="Shimoshige H."/>
            <person name="Shimamura S."/>
            <person name="Taoka A."/>
            <person name="Kobayashi H."/>
            <person name="Maekawa T."/>
        </authorList>
    </citation>
    <scope>NUCLEOTIDE SEQUENCE [LARGE SCALE GENOMIC DNA]</scope>
    <source>
        <strain evidence="3 4">FCR-1</strain>
    </source>
</reference>
<evidence type="ECO:0000256" key="1">
    <source>
        <dbReference type="ARBA" id="ARBA00005698"/>
    </source>
</evidence>
<keyword evidence="4" id="KW-1185">Reference proteome</keyword>
<organism evidence="3 4">
    <name type="scientific">Candidatus Magnetaquiglobus chichijimensis</name>
    <dbReference type="NCBI Taxonomy" id="3141448"/>
    <lineage>
        <taxon>Bacteria</taxon>
        <taxon>Pseudomonadati</taxon>
        <taxon>Pseudomonadota</taxon>
        <taxon>Magnetococcia</taxon>
        <taxon>Magnetococcales</taxon>
        <taxon>Candidatus Magnetaquicoccaceae</taxon>
        <taxon>Candidatus Magnetaquiglobus</taxon>
    </lineage>
</organism>
<evidence type="ECO:0000313" key="4">
    <source>
        <dbReference type="Proteomes" id="UP001628193"/>
    </source>
</evidence>
<feature type="transmembrane region" description="Helical" evidence="2">
    <location>
        <begin position="90"/>
        <end position="114"/>
    </location>
</feature>
<keyword evidence="2" id="KW-0874">Quinone</keyword>
<comment type="catalytic activity">
    <reaction evidence="2">
        <text>a quinone + NADH + 5 H(+)(in) = a quinol + NAD(+) + 4 H(+)(out)</text>
        <dbReference type="Rhea" id="RHEA:57888"/>
        <dbReference type="ChEBI" id="CHEBI:15378"/>
        <dbReference type="ChEBI" id="CHEBI:24646"/>
        <dbReference type="ChEBI" id="CHEBI:57540"/>
        <dbReference type="ChEBI" id="CHEBI:57945"/>
        <dbReference type="ChEBI" id="CHEBI:132124"/>
    </reaction>
</comment>
<dbReference type="Proteomes" id="UP001628193">
    <property type="component" value="Unassembled WGS sequence"/>
</dbReference>
<dbReference type="RefSeq" id="WP_420903604.1">
    <property type="nucleotide sequence ID" value="NZ_BAAFGK010000001.1"/>
</dbReference>
<reference evidence="3 4" key="1">
    <citation type="submission" date="2024-05" db="EMBL/GenBank/DDBJ databases">
        <authorList>
            <consortium name="Candidatus Magnetaquicoccaceae bacterium FCR-1 genome sequencing consortium"/>
            <person name="Shimoshige H."/>
            <person name="Shimamura S."/>
            <person name="Taoka A."/>
            <person name="Kobayashi H."/>
            <person name="Maekawa T."/>
        </authorList>
    </citation>
    <scope>NUCLEOTIDE SEQUENCE [LARGE SCALE GENOMIC DNA]</scope>
    <source>
        <strain evidence="3 4">FCR-1</strain>
    </source>
</reference>
<dbReference type="EC" id="7.1.1.-" evidence="2"/>
<dbReference type="InterPro" id="IPR001457">
    <property type="entry name" value="NADH_UbQ/plastoQ_OxRdtase_su6"/>
</dbReference>
<dbReference type="NCBIfam" id="NF005164">
    <property type="entry name" value="PRK06638.1-4"/>
    <property type="match status" value="1"/>
</dbReference>
<accession>A0ABQ0C4S6</accession>
<feature type="transmembrane region" description="Helical" evidence="2">
    <location>
        <begin position="31"/>
        <end position="48"/>
    </location>
</feature>
<comment type="function">
    <text evidence="2">NDH-1 shuttles electrons from NADH, via FMN and iron-sulfur (Fe-S) centers, to quinones in the respiratory chain. Couples the redox reaction to proton translocation (for every two electrons transferred, four hydrogen ions are translocated across the cytoplasmic membrane), and thus conserves the redox energy in a proton gradient.</text>
</comment>
<keyword evidence="2" id="KW-1133">Transmembrane helix</keyword>
<dbReference type="Pfam" id="PF00499">
    <property type="entry name" value="Oxidored_q3"/>
    <property type="match status" value="1"/>
</dbReference>
<dbReference type="InterPro" id="IPR042106">
    <property type="entry name" value="Nuo/plastoQ_OxRdtase_6_NuoJ"/>
</dbReference>
<dbReference type="PANTHER" id="PTHR33269">
    <property type="entry name" value="NADH-UBIQUINONE OXIDOREDUCTASE CHAIN 6"/>
    <property type="match status" value="1"/>
</dbReference>
<keyword evidence="2" id="KW-0520">NAD</keyword>
<proteinExistence type="inferred from homology"/>
<keyword evidence="2" id="KW-0812">Transmembrane</keyword>
<feature type="transmembrane region" description="Helical" evidence="2">
    <location>
        <begin position="134"/>
        <end position="159"/>
    </location>
</feature>
<dbReference type="Gene3D" id="1.20.120.1200">
    <property type="entry name" value="NADH-ubiquinone/plastoquinone oxidoreductase chain 6, subunit NuoJ"/>
    <property type="match status" value="1"/>
</dbReference>
<name>A0ABQ0C4S6_9PROT</name>
<comment type="similarity">
    <text evidence="1 2">Belongs to the complex I subunit 6 family.</text>
</comment>
<evidence type="ECO:0000256" key="2">
    <source>
        <dbReference type="RuleBase" id="RU004429"/>
    </source>
</evidence>
<protein>
    <recommendedName>
        <fullName evidence="2">NADH-quinone oxidoreductase subunit J</fullName>
        <ecNumber evidence="2">7.1.1.-</ecNumber>
    </recommendedName>
</protein>
<comment type="subcellular location">
    <subcellularLocation>
        <location evidence="2">Cell membrane</location>
        <topology evidence="2">Multi-pass membrane protein</topology>
    </subcellularLocation>
</comment>
<feature type="transmembrane region" description="Helical" evidence="2">
    <location>
        <begin position="54"/>
        <end position="78"/>
    </location>
</feature>
<comment type="caution">
    <text evidence="3">The sequence shown here is derived from an EMBL/GenBank/DDBJ whole genome shotgun (WGS) entry which is preliminary data.</text>
</comment>
<keyword evidence="2" id="KW-1003">Cell membrane</keyword>
<keyword evidence="2" id="KW-0472">Membrane</keyword>
<gene>
    <name evidence="3" type="primary">nuoJ</name>
    <name evidence="3" type="ORF">SIID45300_00190</name>
</gene>
<dbReference type="EMBL" id="BAAFGK010000001">
    <property type="protein sequence ID" value="GAB0055891.1"/>
    <property type="molecule type" value="Genomic_DNA"/>
</dbReference>
<sequence>MVADLVFYIFSAISVVAAIGVIASRNQVHSVLFLILAFFNVAGLFVLLEAEFLAAILVIVYMGAVAVLFLFVVMMLNVDFEELRKGAMEHLPMGLFIGALILVEFGFILSGIHVEGHAHQAANISNTQLIGQVLFTRFLLPFEVASLILLVALIGAVVLTHRRRKDVKRQDIPSQIARRREDAVELVKVASGQGAKP</sequence>
<evidence type="ECO:0000313" key="3">
    <source>
        <dbReference type="EMBL" id="GAB0055891.1"/>
    </source>
</evidence>
<feature type="transmembrane region" description="Helical" evidence="2">
    <location>
        <begin position="6"/>
        <end position="24"/>
    </location>
</feature>